<proteinExistence type="predicted"/>
<dbReference type="AlphaFoldDB" id="A0A3B0RS96"/>
<protein>
    <recommendedName>
        <fullName evidence="1">Methanolan biosynthesis EpsI domain-containing protein</fullName>
    </recommendedName>
</protein>
<gene>
    <name evidence="2" type="ORF">MNBD_ALPHA04-831</name>
</gene>
<dbReference type="NCBIfam" id="TIGR02914">
    <property type="entry name" value="EpsI_fam"/>
    <property type="match status" value="1"/>
</dbReference>
<dbReference type="Pfam" id="PF11984">
    <property type="entry name" value="DUF3485"/>
    <property type="match status" value="1"/>
</dbReference>
<feature type="domain" description="Methanolan biosynthesis EpsI" evidence="1">
    <location>
        <begin position="8"/>
        <end position="212"/>
    </location>
</feature>
<accession>A0A3B0RS96</accession>
<dbReference type="InterPro" id="IPR014263">
    <property type="entry name" value="Methanolan_biosynth_EpsI"/>
</dbReference>
<dbReference type="NCBIfam" id="NF045608">
    <property type="entry name" value="EpsI_type_V"/>
    <property type="match status" value="1"/>
</dbReference>
<organism evidence="2">
    <name type="scientific">hydrothermal vent metagenome</name>
    <dbReference type="NCBI Taxonomy" id="652676"/>
    <lineage>
        <taxon>unclassified sequences</taxon>
        <taxon>metagenomes</taxon>
        <taxon>ecological metagenomes</taxon>
    </lineage>
</organism>
<sequence length="229" mass="25040">MIGRRDLLIGASCVAALGTAEWLRPRKLIKLMDAETVEEIVPTKFGNWSSQFDAGLIVPKTPGSLADRLYSETITRRYKNSETGAQVMLLIAYGGAQNDLLQLHRPESCYPAVGFEITQRRMAAVELAKTSIPSVFLTAEARGRVEDVLYFTRIGEYLPRSAGEQRSDRLSAAMKGYVGDGILVRASTIRRGKSDSLPRLSDFLGGLMAAVSPDVRKAFIGTERATALV</sequence>
<evidence type="ECO:0000313" key="2">
    <source>
        <dbReference type="EMBL" id="VAV95017.1"/>
    </source>
</evidence>
<reference evidence="2" key="1">
    <citation type="submission" date="2018-06" db="EMBL/GenBank/DDBJ databases">
        <authorList>
            <person name="Zhirakovskaya E."/>
        </authorList>
    </citation>
    <scope>NUCLEOTIDE SEQUENCE</scope>
</reference>
<evidence type="ECO:0000259" key="1">
    <source>
        <dbReference type="Pfam" id="PF11984"/>
    </source>
</evidence>
<dbReference type="EMBL" id="UOEF01000197">
    <property type="protein sequence ID" value="VAV95017.1"/>
    <property type="molecule type" value="Genomic_DNA"/>
</dbReference>
<dbReference type="InterPro" id="IPR054654">
    <property type="entry name" value="EpsI_type_V_pred"/>
</dbReference>
<name>A0A3B0RS96_9ZZZZ</name>